<dbReference type="Proteomes" id="UP000078492">
    <property type="component" value="Unassembled WGS sequence"/>
</dbReference>
<dbReference type="Gene3D" id="3.60.10.10">
    <property type="entry name" value="Endonuclease/exonuclease/phosphatase"/>
    <property type="match status" value="1"/>
</dbReference>
<evidence type="ECO:0000313" key="3">
    <source>
        <dbReference type="Proteomes" id="UP000078492"/>
    </source>
</evidence>
<keyword evidence="3" id="KW-1185">Reference proteome</keyword>
<feature type="compositionally biased region" description="Gly residues" evidence="1">
    <location>
        <begin position="227"/>
        <end position="236"/>
    </location>
</feature>
<evidence type="ECO:0000313" key="2">
    <source>
        <dbReference type="EMBL" id="KYN14726.1"/>
    </source>
</evidence>
<protein>
    <recommendedName>
        <fullName evidence="4">Endonuclease/exonuclease/phosphatase domain-containing protein</fullName>
    </recommendedName>
</protein>
<feature type="region of interest" description="Disordered" evidence="1">
    <location>
        <begin position="137"/>
        <end position="168"/>
    </location>
</feature>
<feature type="region of interest" description="Disordered" evidence="1">
    <location>
        <begin position="215"/>
        <end position="236"/>
    </location>
</feature>
<dbReference type="SUPFAM" id="SSF56219">
    <property type="entry name" value="DNase I-like"/>
    <property type="match status" value="1"/>
</dbReference>
<sequence>LKNKDREFWKGLRKWDVIVLSETWMEKKGWEKVKKSFPRGFIWKMQWAVREKKKGRAMGDMIMRIRKELLKRGEEIKSEEEGVIEGRVTIGEKKWRIIGVYVKSNLERYRGSLEKWMEEKKVGEKVIIGGDFNARTGREGEAKRREEDCGSGEEKNRRSKDGKVNKEGRKLVEMRDEEGEFTFTGGMGSTVINYAVGDEETKERIKKMRIGEIKRTRMEIRAPPAGNMGGGKGEGI</sequence>
<name>A0A151J055_9HYME</name>
<dbReference type="EMBL" id="KQ980661">
    <property type="protein sequence ID" value="KYN14726.1"/>
    <property type="molecule type" value="Genomic_DNA"/>
</dbReference>
<dbReference type="STRING" id="471704.A0A151J055"/>
<evidence type="ECO:0000256" key="1">
    <source>
        <dbReference type="SAM" id="MobiDB-lite"/>
    </source>
</evidence>
<evidence type="ECO:0008006" key="4">
    <source>
        <dbReference type="Google" id="ProtNLM"/>
    </source>
</evidence>
<organism evidence="2 3">
    <name type="scientific">Trachymyrmex cornetzi</name>
    <dbReference type="NCBI Taxonomy" id="471704"/>
    <lineage>
        <taxon>Eukaryota</taxon>
        <taxon>Metazoa</taxon>
        <taxon>Ecdysozoa</taxon>
        <taxon>Arthropoda</taxon>
        <taxon>Hexapoda</taxon>
        <taxon>Insecta</taxon>
        <taxon>Pterygota</taxon>
        <taxon>Neoptera</taxon>
        <taxon>Endopterygota</taxon>
        <taxon>Hymenoptera</taxon>
        <taxon>Apocrita</taxon>
        <taxon>Aculeata</taxon>
        <taxon>Formicoidea</taxon>
        <taxon>Formicidae</taxon>
        <taxon>Myrmicinae</taxon>
        <taxon>Trachymyrmex</taxon>
    </lineage>
</organism>
<dbReference type="AlphaFoldDB" id="A0A151J055"/>
<proteinExistence type="predicted"/>
<dbReference type="InterPro" id="IPR036691">
    <property type="entry name" value="Endo/exonu/phosph_ase_sf"/>
</dbReference>
<reference evidence="2 3" key="1">
    <citation type="submission" date="2015-09" db="EMBL/GenBank/DDBJ databases">
        <title>Trachymyrmex cornetzi WGS genome.</title>
        <authorList>
            <person name="Nygaard S."/>
            <person name="Hu H."/>
            <person name="Boomsma J."/>
            <person name="Zhang G."/>
        </authorList>
    </citation>
    <scope>NUCLEOTIDE SEQUENCE [LARGE SCALE GENOMIC DNA]</scope>
    <source>
        <strain evidence="2">Tcor2-1</strain>
        <tissue evidence="2">Whole body</tissue>
    </source>
</reference>
<feature type="non-terminal residue" evidence="2">
    <location>
        <position position="1"/>
    </location>
</feature>
<accession>A0A151J055</accession>
<gene>
    <name evidence="2" type="ORF">ALC57_13069</name>
</gene>